<feature type="binding site" evidence="10">
    <location>
        <position position="183"/>
    </location>
    <ligand>
        <name>Zn(2+)</name>
        <dbReference type="ChEBI" id="CHEBI:29105"/>
        <note>catalytic</note>
    </ligand>
</feature>
<dbReference type="PRINTS" id="PR00480">
    <property type="entry name" value="ASTACIN"/>
</dbReference>
<name>A0A6J0BS78_NEOLC</name>
<keyword evidence="7" id="KW-0865">Zymogen</keyword>
<dbReference type="GeneID" id="107222065"/>
<protein>
    <recommendedName>
        <fullName evidence="11">Metalloendopeptidase</fullName>
        <ecNumber evidence="11">3.4.24.-</ecNumber>
    </recommendedName>
</protein>
<feature type="signal peptide" evidence="11">
    <location>
        <begin position="1"/>
        <end position="17"/>
    </location>
</feature>
<dbReference type="EC" id="3.4.24.-" evidence="11"/>
<feature type="binding site" evidence="10">
    <location>
        <position position="179"/>
    </location>
    <ligand>
        <name>Zn(2+)</name>
        <dbReference type="ChEBI" id="CHEBI:29105"/>
        <note>catalytic</note>
    </ligand>
</feature>
<evidence type="ECO:0000256" key="2">
    <source>
        <dbReference type="ARBA" id="ARBA00022723"/>
    </source>
</evidence>
<dbReference type="KEGG" id="nlo:107222065"/>
<keyword evidence="6 10" id="KW-0482">Metalloprotease</keyword>
<gene>
    <name evidence="15 16" type="primary">LOC107222065</name>
</gene>
<dbReference type="PANTHER" id="PTHR10127">
    <property type="entry name" value="DISCOIDIN, CUB, EGF, LAMININ , AND ZINC METALLOPROTEASE DOMAIN CONTAINING"/>
    <property type="match status" value="1"/>
</dbReference>
<evidence type="ECO:0000256" key="10">
    <source>
        <dbReference type="PROSITE-ProRule" id="PRU01211"/>
    </source>
</evidence>
<dbReference type="GO" id="GO:0008270">
    <property type="term" value="F:zinc ion binding"/>
    <property type="evidence" value="ECO:0007669"/>
    <property type="project" value="UniProtKB-UniRule"/>
</dbReference>
<dbReference type="Pfam" id="PF01400">
    <property type="entry name" value="Astacin"/>
    <property type="match status" value="1"/>
</dbReference>
<reference evidence="15" key="1">
    <citation type="submission" date="2025-04" db="UniProtKB">
        <authorList>
            <consortium name="RefSeq"/>
        </authorList>
    </citation>
    <scope>IDENTIFICATION</scope>
    <source>
        <tissue evidence="16">Thorax and Abdomen</tissue>
        <tissue evidence="15">Whole body</tissue>
    </source>
</reference>
<dbReference type="InterPro" id="IPR006026">
    <property type="entry name" value="Peptidase_Metallo"/>
</dbReference>
<feature type="domain" description="Peptidase M12A" evidence="13">
    <location>
        <begin position="85"/>
        <end position="283"/>
    </location>
</feature>
<evidence type="ECO:0000256" key="4">
    <source>
        <dbReference type="ARBA" id="ARBA00022801"/>
    </source>
</evidence>
<keyword evidence="4 10" id="KW-0378">Hydrolase</keyword>
<dbReference type="PROSITE" id="PS51864">
    <property type="entry name" value="ASTACIN"/>
    <property type="match status" value="1"/>
</dbReference>
<evidence type="ECO:0000256" key="3">
    <source>
        <dbReference type="ARBA" id="ARBA00022729"/>
    </source>
</evidence>
<evidence type="ECO:0000313" key="15">
    <source>
        <dbReference type="RefSeq" id="XP_015516763.1"/>
    </source>
</evidence>
<keyword evidence="5 10" id="KW-0862">Zinc</keyword>
<comment type="cofactor">
    <cofactor evidence="10 11">
        <name>Zn(2+)</name>
        <dbReference type="ChEBI" id="CHEBI:29105"/>
    </cofactor>
    <text evidence="10 11">Binds 1 zinc ion per subunit.</text>
</comment>
<evidence type="ECO:0000256" key="8">
    <source>
        <dbReference type="ARBA" id="ARBA00023157"/>
    </source>
</evidence>
<dbReference type="InterPro" id="IPR034035">
    <property type="entry name" value="Astacin-like_dom"/>
</dbReference>
<sequence>MRKTALIALHAIGLCLAASVGESQKSRTPPSPRFVGVFAKDYDHSEIGRKMDAWKPDDTQNLWELSGLFEGDIMVHPEGRDIAKNGLLEAEARWPRGEIPYHIHEEDFDKEGIEVIKGALTEYHERTCLRFRPYEKSDEDYVSIRGTESGCWSMVGRHGQGQVLNVNNPKCVRHGIVVHELMHALGFYHQQSAADRDDWVEIHWDNIQEGKEHNFKKYDNKTVTDFGIPYDYKSIMHYSSHAFSKNNQPTITPIKEEVKLGQRKGLTKKDIAKIDRMYEEECKARESSESSSESGSTSESSEEKNILGWLFD</sequence>
<keyword evidence="3 11" id="KW-0732">Signal</keyword>
<evidence type="ECO:0000313" key="16">
    <source>
        <dbReference type="RefSeq" id="XP_046593641.1"/>
    </source>
</evidence>
<dbReference type="InterPro" id="IPR001506">
    <property type="entry name" value="Peptidase_M12A"/>
</dbReference>
<keyword evidence="8" id="KW-1015">Disulfide bond</keyword>
<organism evidence="14 15">
    <name type="scientific">Neodiprion lecontei</name>
    <name type="common">Redheaded pine sawfly</name>
    <dbReference type="NCBI Taxonomy" id="441921"/>
    <lineage>
        <taxon>Eukaryota</taxon>
        <taxon>Metazoa</taxon>
        <taxon>Ecdysozoa</taxon>
        <taxon>Arthropoda</taxon>
        <taxon>Hexapoda</taxon>
        <taxon>Insecta</taxon>
        <taxon>Pterygota</taxon>
        <taxon>Neoptera</taxon>
        <taxon>Endopterygota</taxon>
        <taxon>Hymenoptera</taxon>
        <taxon>Tenthredinoidea</taxon>
        <taxon>Diprionidae</taxon>
        <taxon>Diprioninae</taxon>
        <taxon>Neodiprion</taxon>
    </lineage>
</organism>
<dbReference type="Gene3D" id="3.40.390.10">
    <property type="entry name" value="Collagenase (Catalytic Domain)"/>
    <property type="match status" value="1"/>
</dbReference>
<dbReference type="SMART" id="SM00235">
    <property type="entry name" value="ZnMc"/>
    <property type="match status" value="1"/>
</dbReference>
<feature type="active site" evidence="10">
    <location>
        <position position="180"/>
    </location>
</feature>
<evidence type="ECO:0000259" key="13">
    <source>
        <dbReference type="PROSITE" id="PS51864"/>
    </source>
</evidence>
<keyword evidence="9" id="KW-0325">Glycoprotein</keyword>
<dbReference type="AlphaFoldDB" id="A0A6J0BS78"/>
<dbReference type="SUPFAM" id="SSF55486">
    <property type="entry name" value="Metalloproteases ('zincins'), catalytic domain"/>
    <property type="match status" value="1"/>
</dbReference>
<dbReference type="PANTHER" id="PTHR10127:SF780">
    <property type="entry name" value="METALLOENDOPEPTIDASE"/>
    <property type="match status" value="1"/>
</dbReference>
<evidence type="ECO:0000256" key="7">
    <source>
        <dbReference type="ARBA" id="ARBA00023145"/>
    </source>
</evidence>
<dbReference type="InterPro" id="IPR024079">
    <property type="entry name" value="MetalloPept_cat_dom_sf"/>
</dbReference>
<feature type="compositionally biased region" description="Low complexity" evidence="12">
    <location>
        <begin position="289"/>
        <end position="299"/>
    </location>
</feature>
<keyword evidence="14" id="KW-1185">Reference proteome</keyword>
<dbReference type="Proteomes" id="UP000829291">
    <property type="component" value="Chromosome 4"/>
</dbReference>
<evidence type="ECO:0000256" key="1">
    <source>
        <dbReference type="ARBA" id="ARBA00022670"/>
    </source>
</evidence>
<feature type="region of interest" description="Disordered" evidence="12">
    <location>
        <begin position="281"/>
        <end position="312"/>
    </location>
</feature>
<dbReference type="GO" id="GO:0004222">
    <property type="term" value="F:metalloendopeptidase activity"/>
    <property type="evidence" value="ECO:0007669"/>
    <property type="project" value="UniProtKB-UniRule"/>
</dbReference>
<feature type="binding site" evidence="10">
    <location>
        <position position="189"/>
    </location>
    <ligand>
        <name>Zn(2+)</name>
        <dbReference type="ChEBI" id="CHEBI:29105"/>
        <note>catalytic</note>
    </ligand>
</feature>
<evidence type="ECO:0000256" key="5">
    <source>
        <dbReference type="ARBA" id="ARBA00022833"/>
    </source>
</evidence>
<dbReference type="RefSeq" id="XP_015516763.1">
    <property type="nucleotide sequence ID" value="XM_015661277.1"/>
</dbReference>
<evidence type="ECO:0000256" key="9">
    <source>
        <dbReference type="ARBA" id="ARBA00023180"/>
    </source>
</evidence>
<dbReference type="GO" id="GO:0006508">
    <property type="term" value="P:proteolysis"/>
    <property type="evidence" value="ECO:0007669"/>
    <property type="project" value="UniProtKB-KW"/>
</dbReference>
<evidence type="ECO:0000313" key="14">
    <source>
        <dbReference type="Proteomes" id="UP000829291"/>
    </source>
</evidence>
<accession>A0A6J0BS78</accession>
<evidence type="ECO:0000256" key="6">
    <source>
        <dbReference type="ARBA" id="ARBA00023049"/>
    </source>
</evidence>
<keyword evidence="2 10" id="KW-0479">Metal-binding</keyword>
<dbReference type="OrthoDB" id="291007at2759"/>
<comment type="caution">
    <text evidence="10">Lacks conserved residue(s) required for the propagation of feature annotation.</text>
</comment>
<keyword evidence="1 10" id="KW-0645">Protease</keyword>
<evidence type="ECO:0000256" key="11">
    <source>
        <dbReference type="RuleBase" id="RU361183"/>
    </source>
</evidence>
<evidence type="ECO:0000256" key="12">
    <source>
        <dbReference type="SAM" id="MobiDB-lite"/>
    </source>
</evidence>
<dbReference type="InParanoid" id="A0A6J0BS78"/>
<proteinExistence type="predicted"/>
<feature type="chain" id="PRO_5027144188" description="Metalloendopeptidase" evidence="11">
    <location>
        <begin position="18"/>
        <end position="312"/>
    </location>
</feature>
<dbReference type="CDD" id="cd04280">
    <property type="entry name" value="ZnMc_astacin_like"/>
    <property type="match status" value="1"/>
</dbReference>
<dbReference type="FunFam" id="3.40.390.10:FF:000015">
    <property type="entry name" value="Meprin A subunit"/>
    <property type="match status" value="1"/>
</dbReference>
<dbReference type="RefSeq" id="XP_046593641.1">
    <property type="nucleotide sequence ID" value="XM_046737685.1"/>
</dbReference>